<evidence type="ECO:0000313" key="1">
    <source>
        <dbReference type="Proteomes" id="UP000887580"/>
    </source>
</evidence>
<reference evidence="2" key="1">
    <citation type="submission" date="2022-11" db="UniProtKB">
        <authorList>
            <consortium name="WormBaseParasite"/>
        </authorList>
    </citation>
    <scope>IDENTIFICATION</scope>
</reference>
<proteinExistence type="predicted"/>
<dbReference type="Proteomes" id="UP000887580">
    <property type="component" value="Unplaced"/>
</dbReference>
<organism evidence="1 2">
    <name type="scientific">Panagrolaimus sp. PS1159</name>
    <dbReference type="NCBI Taxonomy" id="55785"/>
    <lineage>
        <taxon>Eukaryota</taxon>
        <taxon>Metazoa</taxon>
        <taxon>Ecdysozoa</taxon>
        <taxon>Nematoda</taxon>
        <taxon>Chromadorea</taxon>
        <taxon>Rhabditida</taxon>
        <taxon>Tylenchina</taxon>
        <taxon>Panagrolaimomorpha</taxon>
        <taxon>Panagrolaimoidea</taxon>
        <taxon>Panagrolaimidae</taxon>
        <taxon>Panagrolaimus</taxon>
    </lineage>
</organism>
<protein>
    <submittedName>
        <fullName evidence="2">Uncharacterized protein</fullName>
    </submittedName>
</protein>
<name>A0AC35GI49_9BILA</name>
<accession>A0AC35GI49</accession>
<evidence type="ECO:0000313" key="2">
    <source>
        <dbReference type="WBParaSite" id="PS1159_v2.g5667.t1"/>
    </source>
</evidence>
<sequence>MDQKHSPDSGATLLGTQQQQQQQQQPSCSLPLEGRHIKSESATSQQSDASGRIQRLQHQMPPPEAQLPEESTSSRLPYQNFFGITSQSNSSNFFGQ</sequence>
<dbReference type="WBParaSite" id="PS1159_v2.g5667.t1">
    <property type="protein sequence ID" value="PS1159_v2.g5667.t1"/>
    <property type="gene ID" value="PS1159_v2.g5667"/>
</dbReference>